<dbReference type="SUPFAM" id="SSF53254">
    <property type="entry name" value="Phosphoglycerate mutase-like"/>
    <property type="match status" value="1"/>
</dbReference>
<evidence type="ECO:0000313" key="2">
    <source>
        <dbReference type="Proteomes" id="UP000623129"/>
    </source>
</evidence>
<dbReference type="InterPro" id="IPR013078">
    <property type="entry name" value="His_Pase_superF_clade-1"/>
</dbReference>
<name>A0A833QJT2_9POAL</name>
<gene>
    <name evidence="1" type="ORF">FCM35_KLT14516</name>
</gene>
<sequence>MASGGNNGRLQRVIVMRHGDRIDQFNDMWSRRAQRPWDPPLARDGFERAWSTGRKLRQLGFPITRVVVSPFNRCLQTAAEVVSALCAVVNDEFELFTVETRKGVQINPHKVKVSIEYGLCEVLSEQALGVNRPKGTESWFPDIHNLENELPKGSIDHDYDHLLEALPQFGETVDEARNRYNNILQAIANTYPGENILLITHGEAVGASVTLAQRDSMVFEVDYCGYSVLERQVSMGPTGEAVPGEFRVVSRNGTHGVQWALLSENA</sequence>
<dbReference type="PIRSF" id="PIRSF015897">
    <property type="entry name" value="PRIB5"/>
    <property type="match status" value="1"/>
</dbReference>
<proteinExistence type="predicted"/>
<reference evidence="1" key="1">
    <citation type="submission" date="2020-01" db="EMBL/GenBank/DDBJ databases">
        <title>Genome sequence of Kobresia littledalei, the first chromosome-level genome in the family Cyperaceae.</title>
        <authorList>
            <person name="Qu G."/>
        </authorList>
    </citation>
    <scope>NUCLEOTIDE SEQUENCE</scope>
    <source>
        <strain evidence="1">C.B.Clarke</strain>
        <tissue evidence="1">Leaf</tissue>
    </source>
</reference>
<dbReference type="PANTHER" id="PTHR16469">
    <property type="entry name" value="UBIQUITIN-ASSOCIATED AND SH3 DOMAIN-CONTAINING BA-RELATED"/>
    <property type="match status" value="1"/>
</dbReference>
<dbReference type="Gene3D" id="3.40.50.1240">
    <property type="entry name" value="Phosphoglycerate mutase-like"/>
    <property type="match status" value="1"/>
</dbReference>
<protein>
    <submittedName>
        <fullName evidence="1">Histidine phosphatase superfamily (Branch 1)</fullName>
    </submittedName>
</protein>
<evidence type="ECO:0000313" key="1">
    <source>
        <dbReference type="EMBL" id="KAF3321263.1"/>
    </source>
</evidence>
<dbReference type="InterPro" id="IPR012398">
    <property type="entry name" value="PRIB5"/>
</dbReference>
<dbReference type="OrthoDB" id="414418at2759"/>
<dbReference type="InterPro" id="IPR029033">
    <property type="entry name" value="His_PPase_superfam"/>
</dbReference>
<accession>A0A833QJT2</accession>
<dbReference type="CDD" id="cd07067">
    <property type="entry name" value="HP_PGM_like"/>
    <property type="match status" value="1"/>
</dbReference>
<dbReference type="EMBL" id="SWLB01000027">
    <property type="protein sequence ID" value="KAF3321263.1"/>
    <property type="molecule type" value="Genomic_DNA"/>
</dbReference>
<organism evidence="1 2">
    <name type="scientific">Carex littledalei</name>
    <dbReference type="NCBI Taxonomy" id="544730"/>
    <lineage>
        <taxon>Eukaryota</taxon>
        <taxon>Viridiplantae</taxon>
        <taxon>Streptophyta</taxon>
        <taxon>Embryophyta</taxon>
        <taxon>Tracheophyta</taxon>
        <taxon>Spermatophyta</taxon>
        <taxon>Magnoliopsida</taxon>
        <taxon>Liliopsida</taxon>
        <taxon>Poales</taxon>
        <taxon>Cyperaceae</taxon>
        <taxon>Cyperoideae</taxon>
        <taxon>Cariceae</taxon>
        <taxon>Carex</taxon>
        <taxon>Carex subgen. Euthyceras</taxon>
    </lineage>
</organism>
<comment type="caution">
    <text evidence="1">The sequence shown here is derived from an EMBL/GenBank/DDBJ whole genome shotgun (WGS) entry which is preliminary data.</text>
</comment>
<dbReference type="Pfam" id="PF00300">
    <property type="entry name" value="His_Phos_1"/>
    <property type="match status" value="2"/>
</dbReference>
<dbReference type="InterPro" id="IPR051710">
    <property type="entry name" value="Phosphatase_SH3-domain"/>
</dbReference>
<dbReference type="PANTHER" id="PTHR16469:SF27">
    <property type="entry name" value="UBIQUITIN-ASSOCIATED AND SH3 DOMAIN-CONTAINING BA-RELATED"/>
    <property type="match status" value="1"/>
</dbReference>
<keyword evidence="2" id="KW-1185">Reference proteome</keyword>
<dbReference type="Proteomes" id="UP000623129">
    <property type="component" value="Unassembled WGS sequence"/>
</dbReference>
<dbReference type="AlphaFoldDB" id="A0A833QJT2"/>